<protein>
    <recommendedName>
        <fullName evidence="6">Aromatic amino acid aminotransferase</fullName>
        <shortName evidence="6">ArAT</shortName>
        <ecNumber evidence="6">2.6.1.57</ecNumber>
    </recommendedName>
</protein>
<feature type="compositionally biased region" description="Polar residues" evidence="7">
    <location>
        <begin position="1"/>
        <end position="14"/>
    </location>
</feature>
<dbReference type="CDD" id="cd00609">
    <property type="entry name" value="AAT_like"/>
    <property type="match status" value="1"/>
</dbReference>
<dbReference type="InterPro" id="IPR015421">
    <property type="entry name" value="PyrdxlP-dep_Trfase_major"/>
</dbReference>
<comment type="caution">
    <text evidence="9">The sequence shown here is derived from an EMBL/GenBank/DDBJ whole genome shotgun (WGS) entry which is preliminary data.</text>
</comment>
<sequence>MPMNSFQPHGSSQAEFRPQRSVEKNSLTRADLDTIPRYVAGKNPSDVARESGVPQAVKLASNEVPFGPLPGVVEAVAEAVAQTHRYPDPGVVALRGRLGERYGVAPDRLVSGCGSVALAEHIVRAAVLPGDEVLYSWRSFEAYPIITTSCGGTSVRVANTDDHAHDLDAMAAAVTDRTRVAIVCTPNNPTGPAVPREDLERFLDRVGPDVLVVIDEAYREFVRDPAVPDGLDVARNRPNVVVLRTMSKAWGLAGIRVGWMAADPQVAEAVRKVVTPFSVNHVAQAAALAALDAEDEMKRRVDIVVAERSRVHAAVRALRSDVPDTQANFVWLPLGDDALDFAAGCEKRGVIVRPFAGDGVRVTIGTPAENDMFLSAASELLA</sequence>
<dbReference type="EC" id="2.6.1.57" evidence="6"/>
<dbReference type="InterPro" id="IPR050106">
    <property type="entry name" value="HistidinolP_aminotransfase"/>
</dbReference>
<dbReference type="HAMAP" id="MF_01513">
    <property type="entry name" value="Phe_aminotrans_2"/>
    <property type="match status" value="1"/>
</dbReference>
<dbReference type="NCBIfam" id="TIGR01141">
    <property type="entry name" value="hisC"/>
    <property type="match status" value="1"/>
</dbReference>
<evidence type="ECO:0000256" key="6">
    <source>
        <dbReference type="HAMAP-Rule" id="MF_01513"/>
    </source>
</evidence>
<evidence type="ECO:0000313" key="9">
    <source>
        <dbReference type="EMBL" id="GAA0280525.1"/>
    </source>
</evidence>
<dbReference type="Gene3D" id="3.90.1150.10">
    <property type="entry name" value="Aspartate Aminotransferase, domain 1"/>
    <property type="match status" value="1"/>
</dbReference>
<keyword evidence="3 6" id="KW-0032">Aminotransferase</keyword>
<dbReference type="InterPro" id="IPR015422">
    <property type="entry name" value="PyrdxlP-dep_Trfase_small"/>
</dbReference>
<dbReference type="Gene3D" id="3.40.640.10">
    <property type="entry name" value="Type I PLP-dependent aspartate aminotransferase-like (Major domain)"/>
    <property type="match status" value="1"/>
</dbReference>
<evidence type="ECO:0000313" key="10">
    <source>
        <dbReference type="Proteomes" id="UP001500967"/>
    </source>
</evidence>
<keyword evidence="5 6" id="KW-0663">Pyridoxal phosphate</keyword>
<feature type="modified residue" description="N6-(pyridoxal phosphate)lysine" evidence="6">
    <location>
        <position position="248"/>
    </location>
</feature>
<dbReference type="EMBL" id="BAAAGX010000043">
    <property type="protein sequence ID" value="GAA0280525.1"/>
    <property type="molecule type" value="Genomic_DNA"/>
</dbReference>
<comment type="function">
    <text evidence="6">Aminotransferase that catalyzes the conversion of aromatic amino acids and 2-oxoglutarate into corresponding aromatic oxo acids and L-glutamate.</text>
</comment>
<evidence type="ECO:0000259" key="8">
    <source>
        <dbReference type="Pfam" id="PF00155"/>
    </source>
</evidence>
<dbReference type="InterPro" id="IPR015424">
    <property type="entry name" value="PyrdxlP-dep_Trfase"/>
</dbReference>
<comment type="cofactor">
    <cofactor evidence="1 6">
        <name>pyridoxal 5'-phosphate</name>
        <dbReference type="ChEBI" id="CHEBI:597326"/>
    </cofactor>
</comment>
<accession>A0ABP3EXD5</accession>
<comment type="catalytic activity">
    <reaction evidence="6">
        <text>an aromatic L-alpha-amino acid + 2-oxoglutarate = an aromatic oxo-acid + L-glutamate</text>
        <dbReference type="Rhea" id="RHEA:17533"/>
        <dbReference type="ChEBI" id="CHEBI:16810"/>
        <dbReference type="ChEBI" id="CHEBI:29985"/>
        <dbReference type="ChEBI" id="CHEBI:73309"/>
        <dbReference type="ChEBI" id="CHEBI:84824"/>
        <dbReference type="EC" id="2.6.1.57"/>
    </reaction>
</comment>
<evidence type="ECO:0000256" key="7">
    <source>
        <dbReference type="SAM" id="MobiDB-lite"/>
    </source>
</evidence>
<dbReference type="Pfam" id="PF00155">
    <property type="entry name" value="Aminotran_1_2"/>
    <property type="match status" value="1"/>
</dbReference>
<dbReference type="InterPro" id="IPR004839">
    <property type="entry name" value="Aminotransferase_I/II_large"/>
</dbReference>
<proteinExistence type="inferred from homology"/>
<evidence type="ECO:0000256" key="1">
    <source>
        <dbReference type="ARBA" id="ARBA00001933"/>
    </source>
</evidence>
<comment type="similarity">
    <text evidence="6">Belongs to the class-II pyridoxal-phosphate-dependent aminotransferase family.</text>
</comment>
<evidence type="ECO:0000256" key="4">
    <source>
        <dbReference type="ARBA" id="ARBA00022679"/>
    </source>
</evidence>
<dbReference type="HAMAP" id="MF_01023">
    <property type="entry name" value="HisC_aminotrans_2"/>
    <property type="match status" value="1"/>
</dbReference>
<evidence type="ECO:0000256" key="3">
    <source>
        <dbReference type="ARBA" id="ARBA00022576"/>
    </source>
</evidence>
<dbReference type="Proteomes" id="UP001500967">
    <property type="component" value="Unassembled WGS sequence"/>
</dbReference>
<keyword evidence="10" id="KW-1185">Reference proteome</keyword>
<comment type="subunit">
    <text evidence="2 6">Homodimer.</text>
</comment>
<dbReference type="InterPro" id="IPR005861">
    <property type="entry name" value="HisP_aminotrans"/>
</dbReference>
<dbReference type="SUPFAM" id="SSF53383">
    <property type="entry name" value="PLP-dependent transferases"/>
    <property type="match status" value="1"/>
</dbReference>
<dbReference type="NCBIfam" id="NF002878">
    <property type="entry name" value="PRK03321.1"/>
    <property type="match status" value="1"/>
</dbReference>
<dbReference type="InterPro" id="IPR024892">
    <property type="entry name" value="ArAT"/>
</dbReference>
<evidence type="ECO:0000256" key="5">
    <source>
        <dbReference type="ARBA" id="ARBA00022898"/>
    </source>
</evidence>
<reference evidence="10" key="1">
    <citation type="journal article" date="2019" name="Int. J. Syst. Evol. Microbiol.">
        <title>The Global Catalogue of Microorganisms (GCM) 10K type strain sequencing project: providing services to taxonomists for standard genome sequencing and annotation.</title>
        <authorList>
            <consortium name="The Broad Institute Genomics Platform"/>
            <consortium name="The Broad Institute Genome Sequencing Center for Infectious Disease"/>
            <person name="Wu L."/>
            <person name="Ma J."/>
        </authorList>
    </citation>
    <scope>NUCLEOTIDE SEQUENCE [LARGE SCALE GENOMIC DNA]</scope>
    <source>
        <strain evidence="10">JCM 10425</strain>
    </source>
</reference>
<dbReference type="RefSeq" id="WP_344654229.1">
    <property type="nucleotide sequence ID" value="NZ_BAAAGX010000043.1"/>
</dbReference>
<dbReference type="PANTHER" id="PTHR43643">
    <property type="entry name" value="HISTIDINOL-PHOSPHATE AMINOTRANSFERASE 2"/>
    <property type="match status" value="1"/>
</dbReference>
<keyword evidence="4 6" id="KW-0808">Transferase</keyword>
<evidence type="ECO:0000256" key="2">
    <source>
        <dbReference type="ARBA" id="ARBA00011738"/>
    </source>
</evidence>
<dbReference type="InterPro" id="IPR001917">
    <property type="entry name" value="Aminotrans_II_pyridoxalP_BS"/>
</dbReference>
<name>A0ABP3EXD5_9ACTN</name>
<feature type="region of interest" description="Disordered" evidence="7">
    <location>
        <begin position="1"/>
        <end position="28"/>
    </location>
</feature>
<organism evidence="9 10">
    <name type="scientific">Cryptosporangium japonicum</name>
    <dbReference type="NCBI Taxonomy" id="80872"/>
    <lineage>
        <taxon>Bacteria</taxon>
        <taxon>Bacillati</taxon>
        <taxon>Actinomycetota</taxon>
        <taxon>Actinomycetes</taxon>
        <taxon>Cryptosporangiales</taxon>
        <taxon>Cryptosporangiaceae</taxon>
        <taxon>Cryptosporangium</taxon>
    </lineage>
</organism>
<dbReference type="PROSITE" id="PS00599">
    <property type="entry name" value="AA_TRANSFER_CLASS_2"/>
    <property type="match status" value="1"/>
</dbReference>
<feature type="domain" description="Aminotransferase class I/classII large" evidence="8">
    <location>
        <begin position="56"/>
        <end position="375"/>
    </location>
</feature>
<gene>
    <name evidence="9" type="primary">hisC</name>
    <name evidence="6" type="synonym">pat</name>
    <name evidence="9" type="ORF">GCM10009539_80540</name>
</gene>
<dbReference type="PANTHER" id="PTHR43643:SF3">
    <property type="entry name" value="HISTIDINOL-PHOSPHATE AMINOTRANSFERASE"/>
    <property type="match status" value="1"/>
</dbReference>